<proteinExistence type="predicted"/>
<evidence type="ECO:0000313" key="2">
    <source>
        <dbReference type="EMBL" id="SFV26552.1"/>
    </source>
</evidence>
<dbReference type="PANTHER" id="PTHR11614">
    <property type="entry name" value="PHOSPHOLIPASE-RELATED"/>
    <property type="match status" value="1"/>
</dbReference>
<dbReference type="Gene3D" id="3.40.50.1820">
    <property type="entry name" value="alpha/beta hydrolase"/>
    <property type="match status" value="1"/>
</dbReference>
<dbReference type="InterPro" id="IPR029058">
    <property type="entry name" value="AB_hydrolase_fold"/>
</dbReference>
<evidence type="ECO:0000313" key="3">
    <source>
        <dbReference type="Proteomes" id="UP000199074"/>
    </source>
</evidence>
<dbReference type="SUPFAM" id="SSF53474">
    <property type="entry name" value="alpha/beta-Hydrolases"/>
    <property type="match status" value="1"/>
</dbReference>
<reference evidence="2 3" key="1">
    <citation type="submission" date="2016-10" db="EMBL/GenBank/DDBJ databases">
        <authorList>
            <person name="de Groot N.N."/>
        </authorList>
    </citation>
    <scope>NUCLEOTIDE SEQUENCE [LARGE SCALE GENOMIC DNA]</scope>
    <source>
        <strain evidence="2 3">IPL20</strain>
    </source>
</reference>
<keyword evidence="3" id="KW-1185">Reference proteome</keyword>
<feature type="domain" description="Serine aminopeptidase S33" evidence="1">
    <location>
        <begin position="48"/>
        <end position="305"/>
    </location>
</feature>
<name>A0A1I7MVW7_9HYPH</name>
<dbReference type="InterPro" id="IPR022742">
    <property type="entry name" value="Hydrolase_4"/>
</dbReference>
<dbReference type="RefSeq" id="WP_092419285.1">
    <property type="nucleotide sequence ID" value="NZ_FPCK01000001.1"/>
</dbReference>
<dbReference type="Pfam" id="PF12146">
    <property type="entry name" value="Hydrolase_4"/>
    <property type="match status" value="1"/>
</dbReference>
<dbReference type="AlphaFoldDB" id="A0A1I7MVW7"/>
<dbReference type="STRING" id="429728.SAMN05216456_0038"/>
<organism evidence="2 3">
    <name type="scientific">Devosia crocina</name>
    <dbReference type="NCBI Taxonomy" id="429728"/>
    <lineage>
        <taxon>Bacteria</taxon>
        <taxon>Pseudomonadati</taxon>
        <taxon>Pseudomonadota</taxon>
        <taxon>Alphaproteobacteria</taxon>
        <taxon>Hyphomicrobiales</taxon>
        <taxon>Devosiaceae</taxon>
        <taxon>Devosia</taxon>
    </lineage>
</organism>
<dbReference type="OrthoDB" id="9788260at2"/>
<evidence type="ECO:0000259" key="1">
    <source>
        <dbReference type="Pfam" id="PF12146"/>
    </source>
</evidence>
<dbReference type="EMBL" id="FPCK01000001">
    <property type="protein sequence ID" value="SFV26552.1"/>
    <property type="molecule type" value="Genomic_DNA"/>
</dbReference>
<gene>
    <name evidence="2" type="ORF">SAMN05216456_0038</name>
</gene>
<dbReference type="InterPro" id="IPR051044">
    <property type="entry name" value="MAG_DAG_Lipase"/>
</dbReference>
<sequence>MTAQVEPNGPKLAVIPSNPVPEGVRLGYFTTSDRVRLRYAIWPKSAGPHRGTVCLVQGRTEYIEKYFETISDFRARGFAVATFDWRGQGGSDRLVGNGTTGYVDRFEDYWTDLRCFHAEILLPDCPPPFYLVGHSMGGLASLVAATRDRMMFDRMFLSAPMVSLHGMEDSLPLMGGLAEALSFIGLGPVPFKRRGDRRPHEGGFLDNPLTSDLLRYTRMVETIRADDGLYIGSPSFRWLAAATRAMGEAGKEEFSARLQIPLLVLAAARDTIVSTPAIEQLGLRLRNGRHVVIAGAKHEIFMESDAVRGQAFAAFDAFITDQTR</sequence>
<dbReference type="Proteomes" id="UP000199074">
    <property type="component" value="Unassembled WGS sequence"/>
</dbReference>
<accession>A0A1I7MVW7</accession>
<protein>
    <submittedName>
        <fullName evidence="2">Lysophospholipase</fullName>
    </submittedName>
</protein>